<evidence type="ECO:0000313" key="3">
    <source>
        <dbReference type="EMBL" id="CRK96767.1"/>
    </source>
</evidence>
<keyword evidence="1" id="KW-0175">Coiled coil</keyword>
<name>A0A1J1I904_9DIPT</name>
<reference evidence="3 4" key="1">
    <citation type="submission" date="2015-04" db="EMBL/GenBank/DDBJ databases">
        <authorList>
            <person name="Syromyatnikov M.Y."/>
            <person name="Popov V.N."/>
        </authorList>
    </citation>
    <scope>NUCLEOTIDE SEQUENCE [LARGE SCALE GENOMIC DNA]</scope>
</reference>
<feature type="coiled-coil region" evidence="1">
    <location>
        <begin position="84"/>
        <end position="111"/>
    </location>
</feature>
<protein>
    <submittedName>
        <fullName evidence="3">CLUMA_CG009964, isoform A</fullName>
    </submittedName>
</protein>
<dbReference type="AlphaFoldDB" id="A0A1J1I904"/>
<keyword evidence="4" id="KW-1185">Reference proteome</keyword>
<evidence type="ECO:0000256" key="2">
    <source>
        <dbReference type="SAM" id="MobiDB-lite"/>
    </source>
</evidence>
<gene>
    <name evidence="3" type="ORF">CLUMA_CG009964</name>
</gene>
<sequence length="339" mass="38835">MSDSSQDKTTSVISGCNDSTLAVDEKALLEQLKNNIPVSKQRSLPIPKEVNQFVLANYGALYYKSHDCLEKLKILKMIEKRLKLAGYEISCENLERRLKNMKSHYRRKKSDIERGIVSCVEWEYFQTLDKIFNELPKPTEKRAEKRKNETESDQKEKVVTIITSTPMSSQASGNCFEEEAEDLTITKKPRIIAFNNACEIKEQIPINPKNVPKCEDNVDENNAANRSILNNYLVNYVQEQQPASNAAPNAPIDEPDEDMSSQESNTAAVFQESIREAQLTIRRLVENIKKIDEQRLSLDQQRINLEIRRYEIDLMGYQLTELLFKIANPTPLSDGNKTV</sequence>
<organism evidence="3 4">
    <name type="scientific">Clunio marinus</name>
    <dbReference type="NCBI Taxonomy" id="568069"/>
    <lineage>
        <taxon>Eukaryota</taxon>
        <taxon>Metazoa</taxon>
        <taxon>Ecdysozoa</taxon>
        <taxon>Arthropoda</taxon>
        <taxon>Hexapoda</taxon>
        <taxon>Insecta</taxon>
        <taxon>Pterygota</taxon>
        <taxon>Neoptera</taxon>
        <taxon>Endopterygota</taxon>
        <taxon>Diptera</taxon>
        <taxon>Nematocera</taxon>
        <taxon>Chironomoidea</taxon>
        <taxon>Chironomidae</taxon>
        <taxon>Clunio</taxon>
    </lineage>
</organism>
<accession>A0A1J1I904</accession>
<feature type="compositionally biased region" description="Low complexity" evidence="2">
    <location>
        <begin position="242"/>
        <end position="251"/>
    </location>
</feature>
<dbReference type="Proteomes" id="UP000183832">
    <property type="component" value="Unassembled WGS sequence"/>
</dbReference>
<feature type="region of interest" description="Disordered" evidence="2">
    <location>
        <begin position="241"/>
        <end position="267"/>
    </location>
</feature>
<feature type="coiled-coil region" evidence="1">
    <location>
        <begin position="274"/>
        <end position="301"/>
    </location>
</feature>
<evidence type="ECO:0000256" key="1">
    <source>
        <dbReference type="SAM" id="Coils"/>
    </source>
</evidence>
<evidence type="ECO:0000313" key="4">
    <source>
        <dbReference type="Proteomes" id="UP000183832"/>
    </source>
</evidence>
<dbReference type="EMBL" id="CVRI01000044">
    <property type="protein sequence ID" value="CRK96767.1"/>
    <property type="molecule type" value="Genomic_DNA"/>
</dbReference>
<proteinExistence type="predicted"/>